<evidence type="ECO:0000313" key="1">
    <source>
        <dbReference type="EMBL" id="TWG05527.1"/>
    </source>
</evidence>
<dbReference type="NCBIfam" id="NF042937">
    <property type="entry name" value="leader_Ms4533A"/>
    <property type="match status" value="1"/>
</dbReference>
<dbReference type="AlphaFoldDB" id="A0A561V1N8"/>
<name>A0A561V1N8_9ACTN</name>
<gene>
    <name evidence="1" type="ORF">FHX80_114004</name>
</gene>
<proteinExistence type="predicted"/>
<protein>
    <submittedName>
        <fullName evidence="1">Uncharacterized protein</fullName>
    </submittedName>
</protein>
<sequence>MAVSCFFDIVKAVTHISRMSRSLVTFDRAAIELALIGVTGHSVADVDCC</sequence>
<reference evidence="1 2" key="1">
    <citation type="submission" date="2019-06" db="EMBL/GenBank/DDBJ databases">
        <title>Sequencing the genomes of 1000 actinobacteria strains.</title>
        <authorList>
            <person name="Klenk H.-P."/>
        </authorList>
    </citation>
    <scope>NUCLEOTIDE SEQUENCE [LARGE SCALE GENOMIC DNA]</scope>
    <source>
        <strain evidence="1 2">DSM 42059</strain>
    </source>
</reference>
<accession>A0A561V1N8</accession>
<comment type="caution">
    <text evidence="1">The sequence shown here is derived from an EMBL/GenBank/DDBJ whole genome shotgun (WGS) entry which is preliminary data.</text>
</comment>
<organism evidence="1 2">
    <name type="scientific">Streptomyces brevispora</name>
    <dbReference type="NCBI Taxonomy" id="887462"/>
    <lineage>
        <taxon>Bacteria</taxon>
        <taxon>Bacillati</taxon>
        <taxon>Actinomycetota</taxon>
        <taxon>Actinomycetes</taxon>
        <taxon>Kitasatosporales</taxon>
        <taxon>Streptomycetaceae</taxon>
        <taxon>Streptomyces</taxon>
    </lineage>
</organism>
<dbReference type="EMBL" id="VIWW01000001">
    <property type="protein sequence ID" value="TWG05527.1"/>
    <property type="molecule type" value="Genomic_DNA"/>
</dbReference>
<dbReference type="Proteomes" id="UP000318186">
    <property type="component" value="Unassembled WGS sequence"/>
</dbReference>
<evidence type="ECO:0000313" key="2">
    <source>
        <dbReference type="Proteomes" id="UP000318186"/>
    </source>
</evidence>